<protein>
    <submittedName>
        <fullName evidence="2">WD-repeat protein</fullName>
    </submittedName>
</protein>
<reference evidence="3" key="1">
    <citation type="journal article" date="2011" name="Nature">
        <title>Genome sequence and analysis of the tuber crop potato.</title>
        <authorList>
            <consortium name="The Potato Genome Sequencing Consortium"/>
        </authorList>
    </citation>
    <scope>NUCLEOTIDE SEQUENCE [LARGE SCALE GENOMIC DNA]</scope>
    <source>
        <strain evidence="3">cv. DM1-3 516 R44</strain>
    </source>
</reference>
<proteinExistence type="predicted"/>
<dbReference type="EnsemblPlants" id="PGSC0003DMT400036659">
    <property type="protein sequence ID" value="PGSC0003DMT400036659"/>
    <property type="gene ID" value="PGSC0003DMG403014139"/>
</dbReference>
<evidence type="ECO:0000313" key="3">
    <source>
        <dbReference type="Proteomes" id="UP000011115"/>
    </source>
</evidence>
<dbReference type="PaxDb" id="4113-PGSC0003DMT400036659"/>
<dbReference type="HOGENOM" id="CLU_1799890_0_0_1"/>
<accession>M1B401</accession>
<organism evidence="2 3">
    <name type="scientific">Solanum tuberosum</name>
    <name type="common">Potato</name>
    <dbReference type="NCBI Taxonomy" id="4113"/>
    <lineage>
        <taxon>Eukaryota</taxon>
        <taxon>Viridiplantae</taxon>
        <taxon>Streptophyta</taxon>
        <taxon>Embryophyta</taxon>
        <taxon>Tracheophyta</taxon>
        <taxon>Spermatophyta</taxon>
        <taxon>Magnoliopsida</taxon>
        <taxon>eudicotyledons</taxon>
        <taxon>Gunneridae</taxon>
        <taxon>Pentapetalae</taxon>
        <taxon>asterids</taxon>
        <taxon>lamiids</taxon>
        <taxon>Solanales</taxon>
        <taxon>Solanaceae</taxon>
        <taxon>Solanoideae</taxon>
        <taxon>Solaneae</taxon>
        <taxon>Solanum</taxon>
    </lineage>
</organism>
<evidence type="ECO:0000313" key="2">
    <source>
        <dbReference type="EnsemblPlants" id="PGSC0003DMT400036659"/>
    </source>
</evidence>
<dbReference type="Proteomes" id="UP000011115">
    <property type="component" value="Unassembled WGS sequence"/>
</dbReference>
<dbReference type="InParanoid" id="M1B401"/>
<sequence length="144" mass="17253">MASLLSWCLIKALSSTRWSSWHTFCKTIYKWWRDAPFAFRLLAHLLQNHFQVVAGYKWWRDAPFAFRLLAHLLQNHFQVVEGRPICLQIQVVRKHEHYHLTYLMHTALDLLDVLQQLGGYLNCCRKMTRLLKELLQISEMKSVW</sequence>
<keyword evidence="1" id="KW-0732">Signal</keyword>
<keyword evidence="3" id="KW-1185">Reference proteome</keyword>
<reference evidence="2" key="2">
    <citation type="submission" date="2015-06" db="UniProtKB">
        <authorList>
            <consortium name="EnsemblPlants"/>
        </authorList>
    </citation>
    <scope>IDENTIFICATION</scope>
    <source>
        <strain evidence="2">DM1-3 516 R44</strain>
    </source>
</reference>
<name>M1B401_SOLTU</name>
<dbReference type="AlphaFoldDB" id="M1B401"/>
<dbReference type="Gramene" id="PGSC0003DMT400036659">
    <property type="protein sequence ID" value="PGSC0003DMT400036659"/>
    <property type="gene ID" value="PGSC0003DMG403014139"/>
</dbReference>
<feature type="chain" id="PRO_5013017232" evidence="1">
    <location>
        <begin position="16"/>
        <end position="144"/>
    </location>
</feature>
<feature type="signal peptide" evidence="1">
    <location>
        <begin position="1"/>
        <end position="15"/>
    </location>
</feature>
<evidence type="ECO:0000256" key="1">
    <source>
        <dbReference type="SAM" id="SignalP"/>
    </source>
</evidence>